<keyword evidence="3" id="KW-1185">Reference proteome</keyword>
<evidence type="ECO:0000313" key="2">
    <source>
        <dbReference type="EnsemblMetazoa" id="HelroP178555"/>
    </source>
</evidence>
<protein>
    <submittedName>
        <fullName evidence="1 2">Uncharacterized protein</fullName>
    </submittedName>
</protein>
<proteinExistence type="predicted"/>
<dbReference type="EMBL" id="AMQM01006477">
    <property type="status" value="NOT_ANNOTATED_CDS"/>
    <property type="molecule type" value="Genomic_DNA"/>
</dbReference>
<evidence type="ECO:0000313" key="1">
    <source>
        <dbReference type="EMBL" id="ESN97104.1"/>
    </source>
</evidence>
<dbReference type="Proteomes" id="UP000015101">
    <property type="component" value="Unassembled WGS sequence"/>
</dbReference>
<gene>
    <name evidence="2" type="primary">20206832</name>
    <name evidence="1" type="ORF">HELRODRAFT_178555</name>
</gene>
<evidence type="ECO:0000313" key="3">
    <source>
        <dbReference type="Proteomes" id="UP000015101"/>
    </source>
</evidence>
<reference evidence="3" key="1">
    <citation type="submission" date="2012-12" db="EMBL/GenBank/DDBJ databases">
        <authorList>
            <person name="Hellsten U."/>
            <person name="Grimwood J."/>
            <person name="Chapman J.A."/>
            <person name="Shapiro H."/>
            <person name="Aerts A."/>
            <person name="Otillar R.P."/>
            <person name="Terry A.Y."/>
            <person name="Boore J.L."/>
            <person name="Simakov O."/>
            <person name="Marletaz F."/>
            <person name="Cho S.-J."/>
            <person name="Edsinger-Gonzales E."/>
            <person name="Havlak P."/>
            <person name="Kuo D.-H."/>
            <person name="Larsson T."/>
            <person name="Lv J."/>
            <person name="Arendt D."/>
            <person name="Savage R."/>
            <person name="Osoegawa K."/>
            <person name="de Jong P."/>
            <person name="Lindberg D.R."/>
            <person name="Seaver E.C."/>
            <person name="Weisblat D.A."/>
            <person name="Putnam N.H."/>
            <person name="Grigoriev I.V."/>
            <person name="Rokhsar D.S."/>
        </authorList>
    </citation>
    <scope>NUCLEOTIDE SEQUENCE</scope>
</reference>
<dbReference type="KEGG" id="hro:HELRODRAFT_178555"/>
<dbReference type="GeneID" id="20206832"/>
<reference evidence="2" key="3">
    <citation type="submission" date="2015-06" db="UniProtKB">
        <authorList>
            <consortium name="EnsemblMetazoa"/>
        </authorList>
    </citation>
    <scope>IDENTIFICATION</scope>
</reference>
<dbReference type="CTD" id="20206832"/>
<reference evidence="1 3" key="2">
    <citation type="journal article" date="2013" name="Nature">
        <title>Insights into bilaterian evolution from three spiralian genomes.</title>
        <authorList>
            <person name="Simakov O."/>
            <person name="Marletaz F."/>
            <person name="Cho S.J."/>
            <person name="Edsinger-Gonzales E."/>
            <person name="Havlak P."/>
            <person name="Hellsten U."/>
            <person name="Kuo D.H."/>
            <person name="Larsson T."/>
            <person name="Lv J."/>
            <person name="Arendt D."/>
            <person name="Savage R."/>
            <person name="Osoegawa K."/>
            <person name="de Jong P."/>
            <person name="Grimwood J."/>
            <person name="Chapman J.A."/>
            <person name="Shapiro H."/>
            <person name="Aerts A."/>
            <person name="Otillar R.P."/>
            <person name="Terry A.Y."/>
            <person name="Boore J.L."/>
            <person name="Grigoriev I.V."/>
            <person name="Lindberg D.R."/>
            <person name="Seaver E.C."/>
            <person name="Weisblat D.A."/>
            <person name="Putnam N.H."/>
            <person name="Rokhsar D.S."/>
        </authorList>
    </citation>
    <scope>NUCLEOTIDE SEQUENCE</scope>
</reference>
<dbReference type="HOGENOM" id="CLU_1847316_0_0_1"/>
<dbReference type="AlphaFoldDB" id="T1FDD3"/>
<dbReference type="RefSeq" id="XP_009024885.1">
    <property type="nucleotide sequence ID" value="XM_009026637.1"/>
</dbReference>
<dbReference type="EMBL" id="KB097456">
    <property type="protein sequence ID" value="ESN97104.1"/>
    <property type="molecule type" value="Genomic_DNA"/>
</dbReference>
<dbReference type="EnsemblMetazoa" id="HelroT178555">
    <property type="protein sequence ID" value="HelroP178555"/>
    <property type="gene ID" value="HelroG178555"/>
</dbReference>
<dbReference type="InParanoid" id="T1FDD3"/>
<organism evidence="2 3">
    <name type="scientific">Helobdella robusta</name>
    <name type="common">Californian leech</name>
    <dbReference type="NCBI Taxonomy" id="6412"/>
    <lineage>
        <taxon>Eukaryota</taxon>
        <taxon>Metazoa</taxon>
        <taxon>Spiralia</taxon>
        <taxon>Lophotrochozoa</taxon>
        <taxon>Annelida</taxon>
        <taxon>Clitellata</taxon>
        <taxon>Hirudinea</taxon>
        <taxon>Rhynchobdellida</taxon>
        <taxon>Glossiphoniidae</taxon>
        <taxon>Helobdella</taxon>
    </lineage>
</organism>
<accession>T1FDD3</accession>
<sequence>MVSFVAHRLDVKALYEEDRLTIVDLTKLSYTSVHRKILLRQYVSLQFQMLLGMCDAIASCRNGLGLRQCKAIDFAEDAFVAKTKFNIAAAEPSITSPAVPEIIVLDRPQTLRPSIDDVVLHKSIKYCRAVPLQHLCIIN</sequence>
<name>T1FDD3_HELRO</name>